<dbReference type="EMBL" id="SWKV01000004">
    <property type="protein sequence ID" value="KAF3046406.1"/>
    <property type="molecule type" value="Genomic_DNA"/>
</dbReference>
<comment type="caution">
    <text evidence="2">The sequence shown here is derived from an EMBL/GenBank/DDBJ whole genome shotgun (WGS) entry which is preliminary data.</text>
</comment>
<feature type="compositionally biased region" description="Basic and acidic residues" evidence="1">
    <location>
        <begin position="163"/>
        <end position="181"/>
    </location>
</feature>
<feature type="compositionally biased region" description="Polar residues" evidence="1">
    <location>
        <begin position="384"/>
        <end position="394"/>
    </location>
</feature>
<reference evidence="2" key="1">
    <citation type="submission" date="2019-04" db="EMBL/GenBank/DDBJ databases">
        <title>Sequencing of skin fungus with MAO and IRED activity.</title>
        <authorList>
            <person name="Marsaioli A.J."/>
            <person name="Bonatto J.M.C."/>
            <person name="Reis Junior O."/>
        </authorList>
    </citation>
    <scope>NUCLEOTIDE SEQUENCE</scope>
    <source>
        <strain evidence="2">28M1</strain>
    </source>
</reference>
<feature type="region of interest" description="Disordered" evidence="1">
    <location>
        <begin position="348"/>
        <end position="394"/>
    </location>
</feature>
<sequence length="573" mass="62282">MARLSQAPDPLYTIPLSSRTPRPVAGDQPNMPSSPKLRPLSVETNLQVHVNDNDRNSPLPRFSGRASLSPADCRTLEKILSDVASPPATPSPLEQSNQLSRDSGLASTVGATEEEDVSHLVRGEATDTGYEDDSMELSEGVENSTGQVVSPLKEPASPSVSEPSRHLQESVSAHDEKEKLRYSSGRHSSTTKRSKTNEPQCERNVTQDATASDTIEDVMNLPGKHAPPARSLDVGQPDSDRQAVPDDIKQLTYMRLSTEKVLAKEQMEQERAEAEKEPGVFISTVSGPQYQTQNHGKFELDGFGADSDQTRPRFCLGISGAPRRKVRKVATGLILSRDAVRLTWKEQFSQDSAPKSPDQYSPVAPRSATETPVQVPSTTTPTPANQTPESAHVQSATYHIVPATPFTKTLGYFKQYKGPGGSLSTRRRNMALPQELTEVAETGTKTNDTQHDTLQPEPQCACALIGTSALKDLEAMVRHNEDIVVDGAPIHQEDDYVQVSVAEGRTADTDGVAAGLPISDDQKQLILYPQHPAIINAIGMIPATMFWVTAAPVVKYTGIALELLIDKLRDTYL</sequence>
<keyword evidence="3" id="KW-1185">Reference proteome</keyword>
<evidence type="ECO:0000313" key="2">
    <source>
        <dbReference type="EMBL" id="KAF3046406.1"/>
    </source>
</evidence>
<gene>
    <name evidence="2" type="ORF">E8E12_007850</name>
</gene>
<feature type="compositionally biased region" description="Polar residues" evidence="1">
    <location>
        <begin position="92"/>
        <end position="110"/>
    </location>
</feature>
<feature type="compositionally biased region" description="Low complexity" evidence="1">
    <location>
        <begin position="369"/>
        <end position="383"/>
    </location>
</feature>
<feature type="compositionally biased region" description="Polar residues" evidence="1">
    <location>
        <begin position="197"/>
        <end position="213"/>
    </location>
</feature>
<accession>A0A9P4WZQ7</accession>
<name>A0A9P4WZQ7_9PLEO</name>
<proteinExistence type="predicted"/>
<feature type="region of interest" description="Disordered" evidence="1">
    <location>
        <begin position="1"/>
        <end position="246"/>
    </location>
</feature>
<dbReference type="Proteomes" id="UP000758155">
    <property type="component" value="Unassembled WGS sequence"/>
</dbReference>
<evidence type="ECO:0000313" key="3">
    <source>
        <dbReference type="Proteomes" id="UP000758155"/>
    </source>
</evidence>
<protein>
    <submittedName>
        <fullName evidence="2">Uncharacterized protein</fullName>
    </submittedName>
</protein>
<dbReference type="OrthoDB" id="3796057at2759"/>
<dbReference type="AlphaFoldDB" id="A0A9P4WZQ7"/>
<organism evidence="2 3">
    <name type="scientific">Didymella heteroderae</name>
    <dbReference type="NCBI Taxonomy" id="1769908"/>
    <lineage>
        <taxon>Eukaryota</taxon>
        <taxon>Fungi</taxon>
        <taxon>Dikarya</taxon>
        <taxon>Ascomycota</taxon>
        <taxon>Pezizomycotina</taxon>
        <taxon>Dothideomycetes</taxon>
        <taxon>Pleosporomycetidae</taxon>
        <taxon>Pleosporales</taxon>
        <taxon>Pleosporineae</taxon>
        <taxon>Didymellaceae</taxon>
        <taxon>Didymella</taxon>
    </lineage>
</organism>
<evidence type="ECO:0000256" key="1">
    <source>
        <dbReference type="SAM" id="MobiDB-lite"/>
    </source>
</evidence>